<dbReference type="Gene3D" id="3.40.50.1440">
    <property type="entry name" value="Tubulin/FtsZ, GTPase domain"/>
    <property type="match status" value="1"/>
</dbReference>
<accession>A0A0K0DKJ8</accession>
<evidence type="ECO:0000256" key="2">
    <source>
        <dbReference type="ARBA" id="ARBA00022701"/>
    </source>
</evidence>
<evidence type="ECO:0000313" key="6">
    <source>
        <dbReference type="WBParaSite" id="ACAC_0001204101-mRNA-1"/>
    </source>
</evidence>
<dbReference type="WBParaSite" id="ACAC_0001204101-mRNA-1">
    <property type="protein sequence ID" value="ACAC_0001204101-mRNA-1"/>
    <property type="gene ID" value="ACAC_0001204101"/>
</dbReference>
<keyword evidence="5" id="KW-1185">Reference proteome</keyword>
<dbReference type="GO" id="GO:0005874">
    <property type="term" value="C:microtubule"/>
    <property type="evidence" value="ECO:0007669"/>
    <property type="project" value="UniProtKB-KW"/>
</dbReference>
<dbReference type="AlphaFoldDB" id="A0A0K0DKJ8"/>
<keyword evidence="2" id="KW-0493">Microtubule</keyword>
<dbReference type="GO" id="GO:0007017">
    <property type="term" value="P:microtubule-based process"/>
    <property type="evidence" value="ECO:0007669"/>
    <property type="project" value="InterPro"/>
</dbReference>
<dbReference type="PANTHER" id="PTHR11588">
    <property type="entry name" value="TUBULIN"/>
    <property type="match status" value="1"/>
</dbReference>
<dbReference type="Proteomes" id="UP000035642">
    <property type="component" value="Unassembled WGS sequence"/>
</dbReference>
<protein>
    <submittedName>
        <fullName evidence="6">Tubulin domain-containing protein</fullName>
    </submittedName>
</protein>
<name>A0A0K0DKJ8_ANGCA</name>
<reference evidence="5" key="1">
    <citation type="submission" date="2012-09" db="EMBL/GenBank/DDBJ databases">
        <authorList>
            <person name="Martin A.A."/>
        </authorList>
    </citation>
    <scope>NUCLEOTIDE SEQUENCE</scope>
</reference>
<evidence type="ECO:0000256" key="4">
    <source>
        <dbReference type="ARBA" id="ARBA00023134"/>
    </source>
</evidence>
<dbReference type="InterPro" id="IPR036525">
    <property type="entry name" value="Tubulin/FtsZ_GTPase_sf"/>
</dbReference>
<comment type="similarity">
    <text evidence="1">Belongs to the tubulin family.</text>
</comment>
<keyword evidence="3" id="KW-0547">Nucleotide-binding</keyword>
<dbReference type="STRING" id="6313.A0A0K0DKJ8"/>
<dbReference type="SUPFAM" id="SSF52490">
    <property type="entry name" value="Tubulin nucleotide-binding domain-like"/>
    <property type="match status" value="1"/>
</dbReference>
<proteinExistence type="inferred from homology"/>
<dbReference type="GO" id="GO:0005525">
    <property type="term" value="F:GTP binding"/>
    <property type="evidence" value="ECO:0007669"/>
    <property type="project" value="UniProtKB-KW"/>
</dbReference>
<dbReference type="InterPro" id="IPR000217">
    <property type="entry name" value="Tubulin"/>
</dbReference>
<evidence type="ECO:0000313" key="5">
    <source>
        <dbReference type="Proteomes" id="UP000035642"/>
    </source>
</evidence>
<evidence type="ECO:0000256" key="1">
    <source>
        <dbReference type="ARBA" id="ARBA00009636"/>
    </source>
</evidence>
<organism evidence="5 6">
    <name type="scientific">Angiostrongylus cantonensis</name>
    <name type="common">Rat lungworm</name>
    <dbReference type="NCBI Taxonomy" id="6313"/>
    <lineage>
        <taxon>Eukaryota</taxon>
        <taxon>Metazoa</taxon>
        <taxon>Ecdysozoa</taxon>
        <taxon>Nematoda</taxon>
        <taxon>Chromadorea</taxon>
        <taxon>Rhabditida</taxon>
        <taxon>Rhabditina</taxon>
        <taxon>Rhabditomorpha</taxon>
        <taxon>Strongyloidea</taxon>
        <taxon>Metastrongylidae</taxon>
        <taxon>Angiostrongylus</taxon>
    </lineage>
</organism>
<reference evidence="6" key="2">
    <citation type="submission" date="2017-02" db="UniProtKB">
        <authorList>
            <consortium name="WormBaseParasite"/>
        </authorList>
    </citation>
    <scope>IDENTIFICATION</scope>
</reference>
<sequence>LFHPDQIISGKEDAAINYARGHYTIGKELIEIVLERIRKQIDQHLLRRVNDRSCRKRYRWPCEDAIVAGHRIFTLLNCFVGILWIVQCRPIGVPGSPIIRISFPIHEFTSQLPPVHLRYLLRSRRTLLYIPYQFNTFKLKANTKKHGSSNKFCERRRPNGPLLYNNL</sequence>
<keyword evidence="4" id="KW-0342">GTP-binding</keyword>
<evidence type="ECO:0000256" key="3">
    <source>
        <dbReference type="ARBA" id="ARBA00022741"/>
    </source>
</evidence>
<dbReference type="PRINTS" id="PR01161">
    <property type="entry name" value="TUBULIN"/>
</dbReference>